<dbReference type="EMBL" id="CP123058">
    <property type="protein sequence ID" value="XCH17247.1"/>
    <property type="molecule type" value="Genomic_DNA"/>
</dbReference>
<feature type="domain" description="BppU N-terminal" evidence="1">
    <location>
        <begin position="9"/>
        <end position="132"/>
    </location>
</feature>
<sequence>MLIDLANMIMTRTISSRENDRKGFKVIVNLKERGKPVDLTGYVVKYEAISPYGNFVRDDAVITNAKDGVFEYTVSKEAVSSARVWIGYFAFEKGTERFTTQDIRISLGSDVKQGSIQIEDYISDFDKLKKQIDALQVAVDKADVVKRSGDTMTGNLDMDITGGFKTLQWTAGGVKKGQMTMSATGASLQGFPSTGGTKTAWAYNHDTDAFNILASGTNVLKKAGDTMSGNLTLDRTGTAARDILWSKDGAVQTNLGMNSANKLRLYDNVNALTVFEHDTATKTFSILADFKTKNDTDWTNLTLLNGVTNQTGKTSKVKRTGNTVCLTVNVIGVKNNQIITTLPTTFRPLSDMGFSSSYIKSDLNSAEGIITIRADGSVHCEWISEGSTPLKFWSFTLTYLI</sequence>
<protein>
    <submittedName>
        <fullName evidence="2">BppU family phage baseplate upper protein</fullName>
    </submittedName>
</protein>
<accession>A0AAU8F0Q0</accession>
<dbReference type="RefSeq" id="WP_353706347.1">
    <property type="nucleotide sequence ID" value="NZ_CP123058.1"/>
</dbReference>
<organism evidence="2">
    <name type="scientific">Bacillus cereus group sp. MS39</name>
    <dbReference type="NCBI Taxonomy" id="3041344"/>
    <lineage>
        <taxon>Bacteria</taxon>
        <taxon>Bacillati</taxon>
        <taxon>Bacillota</taxon>
        <taxon>Bacilli</taxon>
        <taxon>Bacillales</taxon>
        <taxon>Bacillaceae</taxon>
        <taxon>Bacillus</taxon>
        <taxon>Bacillus cereus group</taxon>
    </lineage>
</organism>
<dbReference type="Gene3D" id="2.60.40.3350">
    <property type="match status" value="1"/>
</dbReference>
<gene>
    <name evidence="2" type="ORF">QEP67_17425</name>
</gene>
<evidence type="ECO:0000313" key="2">
    <source>
        <dbReference type="EMBL" id="XCH17247.1"/>
    </source>
</evidence>
<reference evidence="2" key="1">
    <citation type="submission" date="2023-04" db="EMBL/GenBank/DDBJ databases">
        <title>Bacillus cereus group whole genome sequencing.</title>
        <authorList>
            <person name="Kang M."/>
            <person name="Kim H.J."/>
        </authorList>
    </citation>
    <scope>NUCLEOTIDE SEQUENCE</scope>
    <source>
        <strain evidence="2">MS39</strain>
    </source>
</reference>
<evidence type="ECO:0000259" key="1">
    <source>
        <dbReference type="Pfam" id="PF10651"/>
    </source>
</evidence>
<dbReference type="AlphaFoldDB" id="A0AAU8F0Q0"/>
<name>A0AAU8F0Q0_9BACI</name>
<dbReference type="InterPro" id="IPR018913">
    <property type="entry name" value="BppU_N"/>
</dbReference>
<dbReference type="Pfam" id="PF10651">
    <property type="entry name" value="BppU_N"/>
    <property type="match status" value="1"/>
</dbReference>
<proteinExistence type="predicted"/>